<accession>A0A7H0GLG8</accession>
<dbReference type="SMART" id="SM00347">
    <property type="entry name" value="HTH_MARR"/>
    <property type="match status" value="1"/>
</dbReference>
<dbReference type="PROSITE" id="PS50995">
    <property type="entry name" value="HTH_MARR_2"/>
    <property type="match status" value="1"/>
</dbReference>
<evidence type="ECO:0000313" key="6">
    <source>
        <dbReference type="Proteomes" id="UP000516028"/>
    </source>
</evidence>
<evidence type="ECO:0000259" key="4">
    <source>
        <dbReference type="PROSITE" id="PS50995"/>
    </source>
</evidence>
<name>A0A7H0GLG8_9BURK</name>
<dbReference type="KEGG" id="daer:H9K75_03060"/>
<protein>
    <submittedName>
        <fullName evidence="5">MarR family transcriptional regulator</fullName>
    </submittedName>
</protein>
<dbReference type="AlphaFoldDB" id="A0A7H0GLG8"/>
<dbReference type="SUPFAM" id="SSF46785">
    <property type="entry name" value="Winged helix' DNA-binding domain"/>
    <property type="match status" value="1"/>
</dbReference>
<evidence type="ECO:0000256" key="3">
    <source>
        <dbReference type="ARBA" id="ARBA00023163"/>
    </source>
</evidence>
<proteinExistence type="predicted"/>
<keyword evidence="2" id="KW-0238">DNA-binding</keyword>
<evidence type="ECO:0000256" key="1">
    <source>
        <dbReference type="ARBA" id="ARBA00023015"/>
    </source>
</evidence>
<sequence length="147" mass="16885">MAYLTYQLELLKTAAIKAANPHYLKAVNLRVRELRVLRLLLESPGVTATELRRKLVLDKTLMSKNISYLEKRGLVQRMPNPNDSRLQLLSLTKEGERVCKKSNKIGESLEGQMFAQLTPNEWVQLRQLLDRAYDSFLAWEREVGTAA</sequence>
<organism evidence="5 6">
    <name type="scientific">Diaphorobacter aerolatus</name>
    <dbReference type="NCBI Taxonomy" id="1288495"/>
    <lineage>
        <taxon>Bacteria</taxon>
        <taxon>Pseudomonadati</taxon>
        <taxon>Pseudomonadota</taxon>
        <taxon>Betaproteobacteria</taxon>
        <taxon>Burkholderiales</taxon>
        <taxon>Comamonadaceae</taxon>
        <taxon>Diaphorobacter</taxon>
    </lineage>
</organism>
<evidence type="ECO:0000313" key="5">
    <source>
        <dbReference type="EMBL" id="QNP49134.1"/>
    </source>
</evidence>
<reference evidence="5 6" key="1">
    <citation type="submission" date="2020-08" db="EMBL/GenBank/DDBJ databases">
        <title>Genome sequence of Diaphorobacter aerolatus KACC 16536T.</title>
        <authorList>
            <person name="Hyun D.-W."/>
            <person name="Bae J.-W."/>
        </authorList>
    </citation>
    <scope>NUCLEOTIDE SEQUENCE [LARGE SCALE GENOMIC DNA]</scope>
    <source>
        <strain evidence="5 6">KACC 16536</strain>
    </source>
</reference>
<dbReference type="InterPro" id="IPR036390">
    <property type="entry name" value="WH_DNA-bd_sf"/>
</dbReference>
<dbReference type="EMBL" id="CP060783">
    <property type="protein sequence ID" value="QNP49134.1"/>
    <property type="molecule type" value="Genomic_DNA"/>
</dbReference>
<dbReference type="GO" id="GO:0003677">
    <property type="term" value="F:DNA binding"/>
    <property type="evidence" value="ECO:0007669"/>
    <property type="project" value="UniProtKB-KW"/>
</dbReference>
<dbReference type="RefSeq" id="WP_187724726.1">
    <property type="nucleotide sequence ID" value="NZ_CP060783.1"/>
</dbReference>
<dbReference type="InterPro" id="IPR000835">
    <property type="entry name" value="HTH_MarR-typ"/>
</dbReference>
<dbReference type="PANTHER" id="PTHR42756">
    <property type="entry name" value="TRANSCRIPTIONAL REGULATOR, MARR"/>
    <property type="match status" value="1"/>
</dbReference>
<keyword evidence="1" id="KW-0805">Transcription regulation</keyword>
<dbReference type="Pfam" id="PF12802">
    <property type="entry name" value="MarR_2"/>
    <property type="match status" value="1"/>
</dbReference>
<evidence type="ECO:0000256" key="2">
    <source>
        <dbReference type="ARBA" id="ARBA00023125"/>
    </source>
</evidence>
<dbReference type="Gene3D" id="1.10.10.10">
    <property type="entry name" value="Winged helix-like DNA-binding domain superfamily/Winged helix DNA-binding domain"/>
    <property type="match status" value="1"/>
</dbReference>
<dbReference type="InterPro" id="IPR036388">
    <property type="entry name" value="WH-like_DNA-bd_sf"/>
</dbReference>
<keyword evidence="6" id="KW-1185">Reference proteome</keyword>
<keyword evidence="3" id="KW-0804">Transcription</keyword>
<dbReference type="Proteomes" id="UP000516028">
    <property type="component" value="Chromosome"/>
</dbReference>
<gene>
    <name evidence="5" type="ORF">H9K75_03060</name>
</gene>
<dbReference type="PANTHER" id="PTHR42756:SF1">
    <property type="entry name" value="TRANSCRIPTIONAL REPRESSOR OF EMRAB OPERON"/>
    <property type="match status" value="1"/>
</dbReference>
<dbReference type="PRINTS" id="PR00598">
    <property type="entry name" value="HTHMARR"/>
</dbReference>
<feature type="domain" description="HTH marR-type" evidence="4">
    <location>
        <begin position="1"/>
        <end position="134"/>
    </location>
</feature>
<dbReference type="GO" id="GO:0003700">
    <property type="term" value="F:DNA-binding transcription factor activity"/>
    <property type="evidence" value="ECO:0007669"/>
    <property type="project" value="InterPro"/>
</dbReference>